<feature type="domain" description="SPATA31-like" evidence="11">
    <location>
        <begin position="87"/>
        <end position="172"/>
    </location>
</feature>
<dbReference type="Pfam" id="PF15371">
    <property type="entry name" value="DUF4599"/>
    <property type="match status" value="1"/>
</dbReference>
<evidence type="ECO:0000256" key="7">
    <source>
        <dbReference type="ARBA" id="ARBA00035009"/>
    </source>
</evidence>
<evidence type="ECO:0000256" key="4">
    <source>
        <dbReference type="ARBA" id="ARBA00022871"/>
    </source>
</evidence>
<dbReference type="GO" id="GO:0030154">
    <property type="term" value="P:cell differentiation"/>
    <property type="evidence" value="ECO:0007669"/>
    <property type="project" value="UniProtKB-KW"/>
</dbReference>
<sequence length="881" mass="97459">MESFHFPLRSIRATWLSLSPAPWVMDLLLTLPSGLGLFLLILPCLGSDPSLPPPRRERNVRKGEESGTVPSPRHFLVPQNPAGTRGRLRSRKKNRALKARGNRLGELEGVEDLVSLQQSHLGMPPDKDSFHRLSHRYPLGEVCEKAAAEAPRPRGEHVEDAALILSASASPAARTECPLPLASSPLPAPITPVSGGSHSSPTAAPPPEPLPPLECSSPRPRVLSLPPPLPPNSTLCLHPLESFTAPYLLDPIMTLSHFDTYKCVSASPILAISDLGRSSSPLSAPSWWQVAARTRCLSILSVCKSRQEHLSRHPPEASFRRDPINRQMEAGSLFLLSSDDQKLVKIQVSQTVKIKIWQEKEKDGSSPEQMSPEHHLSALWHVLKLLGAEQDTTSPQPFWLLENKSEQLPGPPKFPDPNIFGDHFQKKYGQLFWGLPALHGESLVATAWVSESSSPLQPPFFLFHGISHSCLVQVQAMISPLLSQAQPLSHPEPQSKALIPFRPQFQSLPVAQAQTQIHLQSSFSILPRPSPPWFKDYDVSHRVSQNKPQALVPTETRRPEWPLWRKQLESGGAWPSGAQRSQGLFGVTPDRSQESLTSILPENFPIISELWKELEQHIQKWLVQHRCDLGRIQGSLEKMQLQDTFAQPCQAKVKDRPLRSSLSRGESSKDVQRVKFQLEKDPGSHLGYILGRAPKDLSRGVESSPVKVLGPDSEESERDLVRPSRSDSGEDLLRSIEKAHLQSLLKVHLGTKVGHINQGLIPVRVRRSWLAANQAFSRSDTHVGTGSLGLSKSVEPCVNTSRELPFLDECTQQRLEAHVVRFRVRHRWGLPLKVLTPVNLLQLEKASCPSLPRPACRSSAGCESGADSTGEGARVPREAPD</sequence>
<proteinExistence type="inferred from homology"/>
<evidence type="ECO:0000256" key="1">
    <source>
        <dbReference type="ARBA" id="ARBA00004167"/>
    </source>
</evidence>
<keyword evidence="12" id="KW-1185">Reference proteome</keyword>
<feature type="compositionally biased region" description="Basic and acidic residues" evidence="9">
    <location>
        <begin position="54"/>
        <end position="65"/>
    </location>
</feature>
<dbReference type="GO" id="GO:0007283">
    <property type="term" value="P:spermatogenesis"/>
    <property type="evidence" value="ECO:0007669"/>
    <property type="project" value="UniProtKB-KW"/>
</dbReference>
<feature type="domain" description="SPATA31" evidence="10">
    <location>
        <begin position="413"/>
        <end position="769"/>
    </location>
</feature>
<evidence type="ECO:0000256" key="9">
    <source>
        <dbReference type="SAM" id="MobiDB-lite"/>
    </source>
</evidence>
<feature type="compositionally biased region" description="Low complexity" evidence="9">
    <location>
        <begin position="213"/>
        <end position="224"/>
    </location>
</feature>
<dbReference type="OrthoDB" id="9616581at2759"/>
<feature type="region of interest" description="Disordered" evidence="9">
    <location>
        <begin position="850"/>
        <end position="881"/>
    </location>
</feature>
<evidence type="ECO:0000256" key="8">
    <source>
        <dbReference type="ARBA" id="ARBA00037695"/>
    </source>
</evidence>
<keyword evidence="2" id="KW-0812">Transmembrane</keyword>
<dbReference type="Pfam" id="PF14650">
    <property type="entry name" value="FAM75"/>
    <property type="match status" value="1"/>
</dbReference>
<feature type="region of interest" description="Disordered" evidence="9">
    <location>
        <begin position="51"/>
        <end position="88"/>
    </location>
</feature>
<dbReference type="PANTHER" id="PTHR21859:SF55">
    <property type="entry name" value="SPERMATOGENESIS-ASSOCIATED PROTEIN 31A1-RELATED"/>
    <property type="match status" value="1"/>
</dbReference>
<keyword evidence="3" id="KW-0221">Differentiation</keyword>
<evidence type="ECO:0000256" key="2">
    <source>
        <dbReference type="ARBA" id="ARBA00022692"/>
    </source>
</evidence>
<reference evidence="13" key="1">
    <citation type="submission" date="2025-08" db="UniProtKB">
        <authorList>
            <consortium name="RefSeq"/>
        </authorList>
    </citation>
    <scope>IDENTIFICATION</scope>
</reference>
<feature type="non-terminal residue" evidence="13">
    <location>
        <position position="881"/>
    </location>
</feature>
<accession>A0A3Q0DRQ2</accession>
<feature type="region of interest" description="Disordered" evidence="9">
    <location>
        <begin position="652"/>
        <end position="672"/>
    </location>
</feature>
<dbReference type="InterPro" id="IPR027970">
    <property type="entry name" value="SPATA31-like"/>
</dbReference>
<comment type="subcellular location">
    <subcellularLocation>
        <location evidence="1">Membrane</location>
        <topology evidence="1">Single-pass membrane protein</topology>
    </subcellularLocation>
</comment>
<keyword evidence="4" id="KW-0744">Spermatogenesis</keyword>
<feature type="region of interest" description="Disordered" evidence="9">
    <location>
        <begin position="697"/>
        <end position="729"/>
    </location>
</feature>
<evidence type="ECO:0000313" key="13">
    <source>
        <dbReference type="RefSeq" id="XP_021566959.1"/>
    </source>
</evidence>
<organism evidence="12 13">
    <name type="scientific">Carlito syrichta</name>
    <name type="common">Philippine tarsier</name>
    <name type="synonym">Tarsius syrichta</name>
    <dbReference type="NCBI Taxonomy" id="1868482"/>
    <lineage>
        <taxon>Eukaryota</taxon>
        <taxon>Metazoa</taxon>
        <taxon>Chordata</taxon>
        <taxon>Craniata</taxon>
        <taxon>Vertebrata</taxon>
        <taxon>Euteleostomi</taxon>
        <taxon>Mammalia</taxon>
        <taxon>Eutheria</taxon>
        <taxon>Euarchontoglires</taxon>
        <taxon>Primates</taxon>
        <taxon>Haplorrhini</taxon>
        <taxon>Tarsiiformes</taxon>
        <taxon>Tarsiidae</taxon>
        <taxon>Carlito</taxon>
    </lineage>
</organism>
<dbReference type="GO" id="GO:0016020">
    <property type="term" value="C:membrane"/>
    <property type="evidence" value="ECO:0007669"/>
    <property type="project" value="UniProtKB-SubCell"/>
</dbReference>
<comment type="function">
    <text evidence="8">May play a role in spermatogenesis.</text>
</comment>
<evidence type="ECO:0000259" key="11">
    <source>
        <dbReference type="Pfam" id="PF15371"/>
    </source>
</evidence>
<dbReference type="GeneID" id="110595447"/>
<evidence type="ECO:0000259" key="10">
    <source>
        <dbReference type="Pfam" id="PF14650"/>
    </source>
</evidence>
<dbReference type="PANTHER" id="PTHR21859">
    <property type="entry name" value="ACROSOME-SPECIFIC PROTEIN"/>
    <property type="match status" value="1"/>
</dbReference>
<name>A0A3Q0DRQ2_CARSF</name>
<feature type="compositionally biased region" description="Pro residues" evidence="9">
    <location>
        <begin position="203"/>
        <end position="212"/>
    </location>
</feature>
<feature type="compositionally biased region" description="Basic and acidic residues" evidence="9">
    <location>
        <begin position="718"/>
        <end position="729"/>
    </location>
</feature>
<evidence type="ECO:0000313" key="12">
    <source>
        <dbReference type="Proteomes" id="UP000189704"/>
    </source>
</evidence>
<dbReference type="InterPro" id="IPR039509">
    <property type="entry name" value="SPATA31"/>
</dbReference>
<evidence type="ECO:0000256" key="6">
    <source>
        <dbReference type="ARBA" id="ARBA00023136"/>
    </source>
</evidence>
<evidence type="ECO:0000256" key="5">
    <source>
        <dbReference type="ARBA" id="ARBA00022989"/>
    </source>
</evidence>
<evidence type="ECO:0000256" key="3">
    <source>
        <dbReference type="ARBA" id="ARBA00022782"/>
    </source>
</evidence>
<protein>
    <submittedName>
        <fullName evidence="13">Spermatogenesis-associated protein 31A3-like</fullName>
    </submittedName>
</protein>
<dbReference type="AlphaFoldDB" id="A0A3Q0DRQ2"/>
<feature type="region of interest" description="Disordered" evidence="9">
    <location>
        <begin position="188"/>
        <end position="224"/>
    </location>
</feature>
<gene>
    <name evidence="13" type="primary">LOC110595447</name>
</gene>
<dbReference type="Proteomes" id="UP000189704">
    <property type="component" value="Unplaced"/>
</dbReference>
<dbReference type="KEGG" id="csyr:110595447"/>
<comment type="similarity">
    <text evidence="7">Belongs to the SPATA31 family.</text>
</comment>
<keyword evidence="5" id="KW-1133">Transmembrane helix</keyword>
<keyword evidence="6" id="KW-0472">Membrane</keyword>
<dbReference type="RefSeq" id="XP_021566959.1">
    <property type="nucleotide sequence ID" value="XM_021711284.1"/>
</dbReference>